<gene>
    <name evidence="7" type="ORF">ACFPN9_29935</name>
</gene>
<keyword evidence="4 7" id="KW-0067">ATP-binding</keyword>
<dbReference type="EMBL" id="JBHSLU010000164">
    <property type="protein sequence ID" value="MFC5509438.1"/>
    <property type="molecule type" value="Genomic_DNA"/>
</dbReference>
<accession>A0ABW0PC17</accession>
<dbReference type="Pfam" id="PF00005">
    <property type="entry name" value="ABC_tran"/>
    <property type="match status" value="1"/>
</dbReference>
<evidence type="ECO:0000313" key="7">
    <source>
        <dbReference type="EMBL" id="MFC5509438.1"/>
    </source>
</evidence>
<evidence type="ECO:0000256" key="5">
    <source>
        <dbReference type="ARBA" id="ARBA00022970"/>
    </source>
</evidence>
<protein>
    <submittedName>
        <fullName evidence="7">ABC transporter ATP-binding protein</fullName>
    </submittedName>
</protein>
<keyword evidence="8" id="KW-1185">Reference proteome</keyword>
<keyword evidence="2" id="KW-0813">Transport</keyword>
<evidence type="ECO:0000256" key="3">
    <source>
        <dbReference type="ARBA" id="ARBA00022741"/>
    </source>
</evidence>
<proteinExistence type="inferred from homology"/>
<dbReference type="InterPro" id="IPR017871">
    <property type="entry name" value="ABC_transporter-like_CS"/>
</dbReference>
<dbReference type="RefSeq" id="WP_377818162.1">
    <property type="nucleotide sequence ID" value="NZ_JBHSLU010000164.1"/>
</dbReference>
<keyword evidence="5" id="KW-0029">Amino-acid transport</keyword>
<keyword evidence="3" id="KW-0547">Nucleotide-binding</keyword>
<dbReference type="GO" id="GO:0005524">
    <property type="term" value="F:ATP binding"/>
    <property type="evidence" value="ECO:0007669"/>
    <property type="project" value="UniProtKB-KW"/>
</dbReference>
<dbReference type="InterPro" id="IPR003593">
    <property type="entry name" value="AAA+_ATPase"/>
</dbReference>
<reference evidence="8" key="1">
    <citation type="journal article" date="2019" name="Int. J. Syst. Evol. Microbiol.">
        <title>The Global Catalogue of Microorganisms (GCM) 10K type strain sequencing project: providing services to taxonomists for standard genome sequencing and annotation.</title>
        <authorList>
            <consortium name="The Broad Institute Genomics Platform"/>
            <consortium name="The Broad Institute Genome Sequencing Center for Infectious Disease"/>
            <person name="Wu L."/>
            <person name="Ma J."/>
        </authorList>
    </citation>
    <scope>NUCLEOTIDE SEQUENCE [LARGE SCALE GENOMIC DNA]</scope>
    <source>
        <strain evidence="8">CCUG 43117</strain>
    </source>
</reference>
<sequence>MLEVREVSAGYGSDVVLHECSLTVGAGEVVALIGANGAGKSTLVKSISGLLTLRRGEITLDGTRVDGLTPRERLERGIVHVPEGRQVFAGLSVAENLALGAHAVHESRDRGFVERCIAQSCEYFPALLDRLGEPAGNLSGGQQQMLAIARGLMSRPRYLLLDEPSLGLAPLLVSETFRLIARLSQSGISILLSEQNARQSLAVSDRAYVLELGRITLEGRSKAILDSGDVSEKYLGGSGAANRNPSRQAALEASLRAIL</sequence>
<dbReference type="InterPro" id="IPR052156">
    <property type="entry name" value="BCAA_Transport_ATP-bd_LivF"/>
</dbReference>
<dbReference type="InterPro" id="IPR027417">
    <property type="entry name" value="P-loop_NTPase"/>
</dbReference>
<dbReference type="PROSITE" id="PS00211">
    <property type="entry name" value="ABC_TRANSPORTER_1"/>
    <property type="match status" value="1"/>
</dbReference>
<dbReference type="SUPFAM" id="SSF52540">
    <property type="entry name" value="P-loop containing nucleoside triphosphate hydrolases"/>
    <property type="match status" value="1"/>
</dbReference>
<dbReference type="Proteomes" id="UP001596060">
    <property type="component" value="Unassembled WGS sequence"/>
</dbReference>
<name>A0ABW0PC17_9HYPH</name>
<dbReference type="PANTHER" id="PTHR43820">
    <property type="entry name" value="HIGH-AFFINITY BRANCHED-CHAIN AMINO ACID TRANSPORT ATP-BINDING PROTEIN LIVF"/>
    <property type="match status" value="1"/>
</dbReference>
<comment type="caution">
    <text evidence="7">The sequence shown here is derived from an EMBL/GenBank/DDBJ whole genome shotgun (WGS) entry which is preliminary data.</text>
</comment>
<dbReference type="PROSITE" id="PS50893">
    <property type="entry name" value="ABC_TRANSPORTER_2"/>
    <property type="match status" value="1"/>
</dbReference>
<evidence type="ECO:0000256" key="1">
    <source>
        <dbReference type="ARBA" id="ARBA00005417"/>
    </source>
</evidence>
<evidence type="ECO:0000256" key="2">
    <source>
        <dbReference type="ARBA" id="ARBA00022448"/>
    </source>
</evidence>
<organism evidence="7 8">
    <name type="scientific">Bosea massiliensis</name>
    <dbReference type="NCBI Taxonomy" id="151419"/>
    <lineage>
        <taxon>Bacteria</taxon>
        <taxon>Pseudomonadati</taxon>
        <taxon>Pseudomonadota</taxon>
        <taxon>Alphaproteobacteria</taxon>
        <taxon>Hyphomicrobiales</taxon>
        <taxon>Boseaceae</taxon>
        <taxon>Bosea</taxon>
    </lineage>
</organism>
<dbReference type="Gene3D" id="3.40.50.300">
    <property type="entry name" value="P-loop containing nucleotide triphosphate hydrolases"/>
    <property type="match status" value="1"/>
</dbReference>
<dbReference type="SMART" id="SM00382">
    <property type="entry name" value="AAA"/>
    <property type="match status" value="1"/>
</dbReference>
<evidence type="ECO:0000313" key="8">
    <source>
        <dbReference type="Proteomes" id="UP001596060"/>
    </source>
</evidence>
<dbReference type="CDD" id="cd03224">
    <property type="entry name" value="ABC_TM1139_LivF_branched"/>
    <property type="match status" value="1"/>
</dbReference>
<evidence type="ECO:0000259" key="6">
    <source>
        <dbReference type="PROSITE" id="PS50893"/>
    </source>
</evidence>
<dbReference type="PANTHER" id="PTHR43820:SF4">
    <property type="entry name" value="HIGH-AFFINITY BRANCHED-CHAIN AMINO ACID TRANSPORT ATP-BINDING PROTEIN LIVF"/>
    <property type="match status" value="1"/>
</dbReference>
<evidence type="ECO:0000256" key="4">
    <source>
        <dbReference type="ARBA" id="ARBA00022840"/>
    </source>
</evidence>
<dbReference type="InterPro" id="IPR003439">
    <property type="entry name" value="ABC_transporter-like_ATP-bd"/>
</dbReference>
<comment type="similarity">
    <text evidence="1">Belongs to the ABC transporter superfamily.</text>
</comment>
<feature type="domain" description="ABC transporter" evidence="6">
    <location>
        <begin position="2"/>
        <end position="237"/>
    </location>
</feature>